<dbReference type="PANTHER" id="PTHR46671:SF7">
    <property type="entry name" value="CORE-2_I-BRANCHING ENZYME"/>
    <property type="match status" value="1"/>
</dbReference>
<keyword evidence="6" id="KW-0812">Transmembrane</keyword>
<comment type="caution">
    <text evidence="7">The sequence shown here is derived from an EMBL/GenBank/DDBJ whole genome shotgun (WGS) entry which is preliminary data.</text>
</comment>
<feature type="transmembrane region" description="Helical" evidence="6">
    <location>
        <begin position="12"/>
        <end position="28"/>
    </location>
</feature>
<sequence length="471" mass="55834">MLRMFTPKKRNFLVSILLIFIFIYFYLYCSNFNFRWRKNFRLTTPTTTNPKTNNYLQSALGPKIFNQINSLNCSLILNEDKSYINSIKLKRIVQRDLNDLKIDCNSIKNRWKFFQNFEEISDEEKRFPIAFARTVYRDYLMLEQMLSVEYAPHNVYCYSLDRKADKKFKERIRALSSCFSKNVFVSDDEYNVYSSGKNVSRSHLSCLEKLNKRKEDWKYVVLLQNHDLPLRTNAELVRIFKAYNGTNDIATKNIVKNTVVKSLDWSLKGLRLYRNENAYPPNIKQLNHTKSLNLIVLSRAAVNFTLKQLNVYPFIDQLEKSRYGMDEVLYSTLNSNLPDFPGGFTLDCLKYQNKVANSMGRYVIWRTYGKQTNRCMSDYLRHDVCVYGIEDLPHIGRAILHFYLNKMMPSFDYGAIFCWLSTLAARRLSREIDINEKYYQQLPHVRYNNLKYSNQLHNNNNVSNEEQPFKC</sequence>
<dbReference type="Pfam" id="PF02485">
    <property type="entry name" value="Branch"/>
    <property type="match status" value="1"/>
</dbReference>
<evidence type="ECO:0000256" key="4">
    <source>
        <dbReference type="ARBA" id="ARBA00023136"/>
    </source>
</evidence>
<evidence type="ECO:0000256" key="5">
    <source>
        <dbReference type="ARBA" id="ARBA00023180"/>
    </source>
</evidence>
<keyword evidence="3" id="KW-0808">Transferase</keyword>
<comment type="subcellular location">
    <subcellularLocation>
        <location evidence="1">Membrane</location>
        <topology evidence="1">Single-pass type II membrane protein</topology>
    </subcellularLocation>
</comment>
<proteinExistence type="predicted"/>
<dbReference type="InterPro" id="IPR003406">
    <property type="entry name" value="Glyco_trans_14"/>
</dbReference>
<dbReference type="EMBL" id="CAJEWN010000009">
    <property type="protein sequence ID" value="CAD2130331.1"/>
    <property type="molecule type" value="Genomic_DNA"/>
</dbReference>
<gene>
    <name evidence="7" type="ORF">MENT_LOCUS2929</name>
</gene>
<evidence type="ECO:0000256" key="1">
    <source>
        <dbReference type="ARBA" id="ARBA00004606"/>
    </source>
</evidence>
<dbReference type="GO" id="GO:0016757">
    <property type="term" value="F:glycosyltransferase activity"/>
    <property type="evidence" value="ECO:0007669"/>
    <property type="project" value="UniProtKB-KW"/>
</dbReference>
<dbReference type="AlphaFoldDB" id="A0A6V7TPQ5"/>
<evidence type="ECO:0000256" key="3">
    <source>
        <dbReference type="ARBA" id="ARBA00022679"/>
    </source>
</evidence>
<dbReference type="GO" id="GO:0016020">
    <property type="term" value="C:membrane"/>
    <property type="evidence" value="ECO:0007669"/>
    <property type="project" value="UniProtKB-SubCell"/>
</dbReference>
<keyword evidence="6" id="KW-1133">Transmembrane helix</keyword>
<protein>
    <submittedName>
        <fullName evidence="7">Uncharacterized protein</fullName>
    </submittedName>
</protein>
<name>A0A6V7TPQ5_MELEN</name>
<evidence type="ECO:0000256" key="6">
    <source>
        <dbReference type="SAM" id="Phobius"/>
    </source>
</evidence>
<reference evidence="7 8" key="1">
    <citation type="submission" date="2020-08" db="EMBL/GenBank/DDBJ databases">
        <authorList>
            <person name="Koutsovoulos G."/>
            <person name="Danchin GJ E."/>
        </authorList>
    </citation>
    <scope>NUCLEOTIDE SEQUENCE [LARGE SCALE GENOMIC DNA]</scope>
</reference>
<keyword evidence="2" id="KW-0328">Glycosyltransferase</keyword>
<keyword evidence="5" id="KW-0325">Glycoprotein</keyword>
<dbReference type="PANTHER" id="PTHR46671">
    <property type="entry name" value="PROTEIN CBG11221"/>
    <property type="match status" value="1"/>
</dbReference>
<dbReference type="Proteomes" id="UP000580250">
    <property type="component" value="Unassembled WGS sequence"/>
</dbReference>
<dbReference type="OrthoDB" id="2019572at2759"/>
<evidence type="ECO:0000313" key="8">
    <source>
        <dbReference type="Proteomes" id="UP000580250"/>
    </source>
</evidence>
<accession>A0A6V7TPQ5</accession>
<organism evidence="7 8">
    <name type="scientific">Meloidogyne enterolobii</name>
    <name type="common">Root-knot nematode worm</name>
    <name type="synonym">Meloidogyne mayaguensis</name>
    <dbReference type="NCBI Taxonomy" id="390850"/>
    <lineage>
        <taxon>Eukaryota</taxon>
        <taxon>Metazoa</taxon>
        <taxon>Ecdysozoa</taxon>
        <taxon>Nematoda</taxon>
        <taxon>Chromadorea</taxon>
        <taxon>Rhabditida</taxon>
        <taxon>Tylenchina</taxon>
        <taxon>Tylenchomorpha</taxon>
        <taxon>Tylenchoidea</taxon>
        <taxon>Meloidogynidae</taxon>
        <taxon>Meloidogyninae</taxon>
        <taxon>Meloidogyne</taxon>
    </lineage>
</organism>
<evidence type="ECO:0000256" key="2">
    <source>
        <dbReference type="ARBA" id="ARBA00022676"/>
    </source>
</evidence>
<keyword evidence="4 6" id="KW-0472">Membrane</keyword>
<evidence type="ECO:0000313" key="7">
    <source>
        <dbReference type="EMBL" id="CAD2130331.1"/>
    </source>
</evidence>